<dbReference type="AlphaFoldDB" id="A0A3S9A3V3"/>
<keyword evidence="2" id="KW-1185">Reference proteome</keyword>
<dbReference type="Proteomes" id="UP000272528">
    <property type="component" value="Chromosome"/>
</dbReference>
<evidence type="ECO:0000313" key="2">
    <source>
        <dbReference type="Proteomes" id="UP000272528"/>
    </source>
</evidence>
<dbReference type="RefSeq" id="WP_126015639.1">
    <property type="nucleotide sequence ID" value="NZ_CP034437.1"/>
</dbReference>
<dbReference type="Pfam" id="PF19539">
    <property type="entry name" value="DUF6063"/>
    <property type="match status" value="1"/>
</dbReference>
<evidence type="ECO:0000313" key="1">
    <source>
        <dbReference type="EMBL" id="AZN40408.1"/>
    </source>
</evidence>
<name>A0A3S9A3V3_9BACL</name>
<dbReference type="KEGG" id="palb:EJC50_12670"/>
<dbReference type="OrthoDB" id="2380372at2"/>
<reference evidence="2" key="1">
    <citation type="submission" date="2018-12" db="EMBL/GenBank/DDBJ databases">
        <title>Genome sequence of Peanibacillus sp.</title>
        <authorList>
            <person name="Subramani G."/>
            <person name="Srinivasan S."/>
            <person name="Kim M.K."/>
        </authorList>
    </citation>
    <scope>NUCLEOTIDE SEQUENCE [LARGE SCALE GENOMIC DNA]</scope>
    <source>
        <strain evidence="2">18JY67-1</strain>
    </source>
</reference>
<dbReference type="EMBL" id="CP034437">
    <property type="protein sequence ID" value="AZN40408.1"/>
    <property type="molecule type" value="Genomic_DNA"/>
</dbReference>
<protein>
    <recommendedName>
        <fullName evidence="3">Non-ribosomal peptide synthetase module</fullName>
    </recommendedName>
</protein>
<gene>
    <name evidence="1" type="ORF">EJC50_12670</name>
</gene>
<proteinExistence type="predicted"/>
<organism evidence="1 2">
    <name type="scientific">Paenibacillus albus</name>
    <dbReference type="NCBI Taxonomy" id="2495582"/>
    <lineage>
        <taxon>Bacteria</taxon>
        <taxon>Bacillati</taxon>
        <taxon>Bacillota</taxon>
        <taxon>Bacilli</taxon>
        <taxon>Bacillales</taxon>
        <taxon>Paenibacillaceae</taxon>
        <taxon>Paenibacillus</taxon>
    </lineage>
</organism>
<dbReference type="InterPro" id="IPR045707">
    <property type="entry name" value="DUF6063"/>
</dbReference>
<evidence type="ECO:0008006" key="3">
    <source>
        <dbReference type="Google" id="ProtNLM"/>
    </source>
</evidence>
<accession>A0A3S9A3V3</accession>
<sequence>MNITRHNGTISDEDFQKAFTMYSQLQKNGKITKDYPLFTEYARPVIQMMIDEFAQIADAIVFETAGTIYMTPGSDNGFLGLSNEEARKLFKAKDSRELYLCYFTLIVLLANFYNSDYQSDAGRTFLLVSQLAEFVSAYMADIQKLSDEELDTKISEDGIQYREIAKYWFDKMNFDPTITELKRGSNNHISFLLKQPLAALEKEELIAVTDDQSIIRLLPKIKHLIEGSYFDMRRKEKLLHMLSRPLEDENASH</sequence>